<sequence>MSEIETKKGRDKWDKIDILLKPLGGLFTGLALAAVGYFTTNIIERQQAEETNRRLYTEIMSSREKADSDLRKEMFNSIIKAFLDPEKASLDEKVLALELLAYNFHDIIDLSPLFKHIAKKIDTLSLSELNRELAHADEKDAVLNQAETSGVNLKKYTTTDLSEYKLNLLEQLKRVAAEVIDKQLASLADGGILQKFTLDFDDIKDNSQSFDELILPIRSDMPNSEEQRYIFVEVLHSYPETSEVKVRLETGSPDNRFDPEIDLVFKVGFFDFPLIDNSRLSHAQRIAIVLTRWSEYGAELALIYFPGSRAGMKEKPYYDEVIAELQNSKRKLINSEIGY</sequence>
<evidence type="ECO:0000313" key="1">
    <source>
        <dbReference type="EMBL" id="MDU0354187.1"/>
    </source>
</evidence>
<dbReference type="EMBL" id="JAWDIO010000002">
    <property type="protein sequence ID" value="MDU0354187.1"/>
    <property type="molecule type" value="Genomic_DNA"/>
</dbReference>
<reference evidence="1 2" key="1">
    <citation type="submission" date="2023-10" db="EMBL/GenBank/DDBJ databases">
        <title>Glaciecola aquimarina strain GGW-M5 nov., isolated from a coastal seawater.</title>
        <authorList>
            <person name="Bayburt H."/>
            <person name="Kim J.M."/>
            <person name="Choi B.J."/>
            <person name="Jeon C.O."/>
        </authorList>
    </citation>
    <scope>NUCLEOTIDE SEQUENCE [LARGE SCALE GENOMIC DNA]</scope>
    <source>
        <strain evidence="1 2">KCTC 32108</strain>
    </source>
</reference>
<gene>
    <name evidence="1" type="ORF">RS130_09805</name>
</gene>
<evidence type="ECO:0000313" key="2">
    <source>
        <dbReference type="Proteomes" id="UP001247805"/>
    </source>
</evidence>
<comment type="caution">
    <text evidence="1">The sequence shown here is derived from an EMBL/GenBank/DDBJ whole genome shotgun (WGS) entry which is preliminary data.</text>
</comment>
<proteinExistence type="predicted"/>
<dbReference type="Proteomes" id="UP001247805">
    <property type="component" value="Unassembled WGS sequence"/>
</dbReference>
<keyword evidence="2" id="KW-1185">Reference proteome</keyword>
<accession>A0ABU3SVZ2</accession>
<organism evidence="1 2">
    <name type="scientific">Paraglaciecola aquimarina</name>
    <dbReference type="NCBI Taxonomy" id="1235557"/>
    <lineage>
        <taxon>Bacteria</taxon>
        <taxon>Pseudomonadati</taxon>
        <taxon>Pseudomonadota</taxon>
        <taxon>Gammaproteobacteria</taxon>
        <taxon>Alteromonadales</taxon>
        <taxon>Alteromonadaceae</taxon>
        <taxon>Paraglaciecola</taxon>
    </lineage>
</organism>
<protein>
    <submittedName>
        <fullName evidence="1">Uncharacterized protein</fullName>
    </submittedName>
</protein>
<name>A0ABU3SVZ2_9ALTE</name>
<dbReference type="RefSeq" id="WP_316025805.1">
    <property type="nucleotide sequence ID" value="NZ_JAWDIO010000002.1"/>
</dbReference>